<feature type="transmembrane region" description="Helical" evidence="1">
    <location>
        <begin position="761"/>
        <end position="785"/>
    </location>
</feature>
<gene>
    <name evidence="2" type="ORF">DYB32_008411</name>
</gene>
<evidence type="ECO:0000313" key="3">
    <source>
        <dbReference type="Proteomes" id="UP000285060"/>
    </source>
</evidence>
<keyword evidence="1" id="KW-1133">Transmembrane helix</keyword>
<evidence type="ECO:0000313" key="2">
    <source>
        <dbReference type="EMBL" id="RHY25274.1"/>
    </source>
</evidence>
<dbReference type="Proteomes" id="UP000285060">
    <property type="component" value="Unassembled WGS sequence"/>
</dbReference>
<keyword evidence="1" id="KW-0812">Transmembrane</keyword>
<name>A0A418AL55_9STRA</name>
<evidence type="ECO:0000256" key="1">
    <source>
        <dbReference type="SAM" id="Phobius"/>
    </source>
</evidence>
<accession>A0A418AL55</accession>
<feature type="transmembrane region" description="Helical" evidence="1">
    <location>
        <begin position="633"/>
        <end position="657"/>
    </location>
</feature>
<dbReference type="VEuPathDB" id="FungiDB:H310_08743"/>
<dbReference type="EMBL" id="QUSY01001340">
    <property type="protein sequence ID" value="RHY25274.1"/>
    <property type="molecule type" value="Genomic_DNA"/>
</dbReference>
<feature type="transmembrane region" description="Helical" evidence="1">
    <location>
        <begin position="21"/>
        <end position="42"/>
    </location>
</feature>
<feature type="transmembrane region" description="Helical" evidence="1">
    <location>
        <begin position="1488"/>
        <end position="1509"/>
    </location>
</feature>
<organism evidence="2 3">
    <name type="scientific">Aphanomyces invadans</name>
    <dbReference type="NCBI Taxonomy" id="157072"/>
    <lineage>
        <taxon>Eukaryota</taxon>
        <taxon>Sar</taxon>
        <taxon>Stramenopiles</taxon>
        <taxon>Oomycota</taxon>
        <taxon>Saprolegniomycetes</taxon>
        <taxon>Saprolegniales</taxon>
        <taxon>Verrucalvaceae</taxon>
        <taxon>Aphanomyces</taxon>
    </lineage>
</organism>
<comment type="caution">
    <text evidence="2">The sequence shown here is derived from an EMBL/GenBank/DDBJ whole genome shotgun (WGS) entry which is preliminary data.</text>
</comment>
<feature type="transmembrane region" description="Helical" evidence="1">
    <location>
        <begin position="708"/>
        <end position="728"/>
    </location>
</feature>
<keyword evidence="1" id="KW-0472">Membrane</keyword>
<feature type="transmembrane region" description="Helical" evidence="1">
    <location>
        <begin position="677"/>
        <end position="701"/>
    </location>
</feature>
<sequence length="1511" mass="167162">MQIVPSGIETVQSLRPFSLHTAALCWGYITLSAVSSCFYIVLIGPATLNDMWWANYTSTRHQAMLIDIYNALLPTHPAGPFDLLSPRASIAKEYVGFATTTDIYPTYPRRLVMTELTSIEYAVNNLRLLGPQDSVWIGTQYCWVDFNHAFEVAHTQGRQTRCEARYKPNGAVYIESVLRNIDWNDFMTYFGDNDGLFGVSVLNWLRQVPAGEWWIASTATARLATTVADEVAYWHANAITDFTLQWQNDYITGISEVVELENAMGMRQQIVLNNIRMVECTWTSIVMYFAFYNDMMFHQVGNRSIIRSANNSAQQHPVYDIEWLVIGVSDANYNDSVPTFLVRSSIGPYLSIDTWLVAAPPSALDLYRAFQLHVHTLHGTDTDFHHNVLDIVAVTVAPTPRSWTNLVFYGGNPMCFSGTPQPFVQQTFGFYDTCDSPLPLTVDLTPSSAMFASFAMPASVDVDSVCGLVADPAACRATVVAVQAASRYLAPPNGLVRCVVDDLRRDNPGIMQFSTDLHDGNWTMLFQPLVANSSFDFFGWNMVFDWIEGKREVVRFEGDAGSMALVSMPETLVQFPTSTTYVTGATRTIFYMVVYMSFVMVVLGIGCILSTVPSARTSSKCSNFMWFNQIVGSVWIGRPLLALRGCTAVLLLSSTQLELKRAMDTTSSRFTTVSRSWLSIVVIAGETVWLSFVATDCLAIVTRRFTRVFAPWSYAISWVVVIALEAVAPVGPRATIDRICQAQAMDQALNCFSGVVQVGSFTRVCVLIAIQLGSLCAAIIAAKVYQAMRGVKAKQVHVERYMLGVADNFFPLETPATPQQGFAAHDTASWLMVGLVPISKSVLLDVKLWLLSHEFTPLSIQPLTSVPTVELLHGAKQLPQIGNVRAAIHRCKQRLWTALGILNAVGSIIGSISYLQVSKVNFANDLLWATFNMTGTHAYTARWLNEQLALGVTRTFVQMDDATISDDKPYDQANEYVSSAPNVGALLQYTELNTIDATIAGLRTTDACAVPWIFTQYCYVDFGQRWELANTDARQERCKSMASNGAVFLESVLRNVDFAAFQRCWGAAFDVAIANELRQSTDGRNWLSMVSSTGKPSVAVERDYWQAHGVRHFTTQWQNFKTIGLVNEYSVSNVYGIAYPLSLETSFSAFRLDRESTLKFYWALANDFAAVAPFNASDVAGASLVRSSASHRFANTSMESLLLVKGTLVSPLPATFRLVQTALGPFGSIDAFHIPCPHGFKRVVHAIFSTLRQSLWRSVAAQDSYFSIDDGMFLLDPVPQLWADLNFDTVGGSILCPDVGASQVAHGILSLTSLSKQCTSIAMAAMIPFLRKSTVAAAILSQLVVASPQSIDDTCRLVQLDSACPALLNATITFTNTYVAPLLGQRMVDMSTNATAEVASLPIEIFQFGKTDGPISIFRARLLDPLDKSFAFFSWIFLVDWALGFREVVTFAGDVTNITLITEYALTQTQQVNRAQFPVNFAVYLRSAVWYITSTFLFIAVLLLVYVVLCR</sequence>
<feature type="transmembrane region" description="Helical" evidence="1">
    <location>
        <begin position="895"/>
        <end position="915"/>
    </location>
</feature>
<protein>
    <submittedName>
        <fullName evidence="2">Uncharacterized protein</fullName>
    </submittedName>
</protein>
<keyword evidence="3" id="KW-1185">Reference proteome</keyword>
<feature type="non-terminal residue" evidence="2">
    <location>
        <position position="1511"/>
    </location>
</feature>
<reference evidence="2 3" key="1">
    <citation type="submission" date="2018-08" db="EMBL/GenBank/DDBJ databases">
        <title>Aphanomyces genome sequencing and annotation.</title>
        <authorList>
            <person name="Minardi D."/>
            <person name="Oidtmann B."/>
            <person name="Van Der Giezen M."/>
            <person name="Studholme D.J."/>
        </authorList>
    </citation>
    <scope>NUCLEOTIDE SEQUENCE [LARGE SCALE GENOMIC DNA]</scope>
    <source>
        <strain evidence="2 3">NJM0002</strain>
    </source>
</reference>
<feature type="transmembrane region" description="Helical" evidence="1">
    <location>
        <begin position="589"/>
        <end position="612"/>
    </location>
</feature>
<proteinExistence type="predicted"/>